<dbReference type="Proteomes" id="UP000177810">
    <property type="component" value="Unassembled WGS sequence"/>
</dbReference>
<dbReference type="EMBL" id="MHMT01000004">
    <property type="protein sequence ID" value="OGZ33143.1"/>
    <property type="molecule type" value="Genomic_DNA"/>
</dbReference>
<comment type="caution">
    <text evidence="5">The sequence shown here is derived from an EMBL/GenBank/DDBJ whole genome shotgun (WGS) entry which is preliminary data.</text>
</comment>
<organism evidence="5 6">
    <name type="scientific">Candidatus Portnoybacteria bacterium RBG_13_40_8</name>
    <dbReference type="NCBI Taxonomy" id="1801990"/>
    <lineage>
        <taxon>Bacteria</taxon>
        <taxon>Candidatus Portnoyibacteriota</taxon>
    </lineage>
</organism>
<keyword evidence="3" id="KW-0812">Transmembrane</keyword>
<accession>A0A1G2F589</accession>
<sequence>MDVIFRKIKNLQRIQPDASWLIRQRSFLLSEIYGDQKPIKERKAVLAFPFFDFSKIFRPAFAVAFTIIILVSSFATVGAISASQNSLPGDFLYQVKTVLEKTQLTFTHDSASRTRLSVKFANQRMDEFTQMIQKPEKKEDIQKTVKGFTQQMVAVQQEMNILKEKNSEKAAEVAKLVQAQTPVYEEALIKGDEKLGYVLPGEKQGLKDDINQALEELNKTKELTNELTKEETSPIQETENETGNTEEIIVPGEKTEQTESVSIQFENLQPTTEEVNKVE</sequence>
<dbReference type="AlphaFoldDB" id="A0A1G2F589"/>
<dbReference type="STRING" id="1801990.A2V69_01860"/>
<evidence type="ECO:0000313" key="6">
    <source>
        <dbReference type="Proteomes" id="UP000177810"/>
    </source>
</evidence>
<evidence type="ECO:0000256" key="1">
    <source>
        <dbReference type="SAM" id="Coils"/>
    </source>
</evidence>
<evidence type="ECO:0000259" key="4">
    <source>
        <dbReference type="Pfam" id="PF18915"/>
    </source>
</evidence>
<keyword evidence="3" id="KW-0472">Membrane</keyword>
<dbReference type="InterPro" id="IPR043725">
    <property type="entry name" value="DUF5667"/>
</dbReference>
<keyword evidence="3" id="KW-1133">Transmembrane helix</keyword>
<proteinExistence type="predicted"/>
<feature type="region of interest" description="Disordered" evidence="2">
    <location>
        <begin position="224"/>
        <end position="279"/>
    </location>
</feature>
<feature type="transmembrane region" description="Helical" evidence="3">
    <location>
        <begin position="60"/>
        <end position="82"/>
    </location>
</feature>
<feature type="coiled-coil region" evidence="1">
    <location>
        <begin position="145"/>
        <end position="172"/>
    </location>
</feature>
<protein>
    <recommendedName>
        <fullName evidence="4">DUF5667 domain-containing protein</fullName>
    </recommendedName>
</protein>
<evidence type="ECO:0000256" key="3">
    <source>
        <dbReference type="SAM" id="Phobius"/>
    </source>
</evidence>
<gene>
    <name evidence="5" type="ORF">A2V69_01860</name>
</gene>
<reference evidence="5 6" key="1">
    <citation type="journal article" date="2016" name="Nat. Commun.">
        <title>Thousands of microbial genomes shed light on interconnected biogeochemical processes in an aquifer system.</title>
        <authorList>
            <person name="Anantharaman K."/>
            <person name="Brown C.T."/>
            <person name="Hug L.A."/>
            <person name="Sharon I."/>
            <person name="Castelle C.J."/>
            <person name="Probst A.J."/>
            <person name="Thomas B.C."/>
            <person name="Singh A."/>
            <person name="Wilkins M.J."/>
            <person name="Karaoz U."/>
            <person name="Brodie E.L."/>
            <person name="Williams K.H."/>
            <person name="Hubbard S.S."/>
            <person name="Banfield J.F."/>
        </authorList>
    </citation>
    <scope>NUCLEOTIDE SEQUENCE [LARGE SCALE GENOMIC DNA]</scope>
</reference>
<evidence type="ECO:0000313" key="5">
    <source>
        <dbReference type="EMBL" id="OGZ33143.1"/>
    </source>
</evidence>
<dbReference type="Pfam" id="PF18915">
    <property type="entry name" value="DUF5667"/>
    <property type="match status" value="1"/>
</dbReference>
<keyword evidence="1" id="KW-0175">Coiled coil</keyword>
<feature type="compositionally biased region" description="Polar residues" evidence="2">
    <location>
        <begin position="258"/>
        <end position="273"/>
    </location>
</feature>
<name>A0A1G2F589_9BACT</name>
<feature type="domain" description="DUF5667" evidence="4">
    <location>
        <begin position="86"/>
        <end position="176"/>
    </location>
</feature>
<evidence type="ECO:0000256" key="2">
    <source>
        <dbReference type="SAM" id="MobiDB-lite"/>
    </source>
</evidence>